<sequence length="205" mass="22994">MSFEGGGAFFFFYFRGVISSSTKSDGLALWWKEDVNIAILSASKNFIDASFTVNDGLQWFCTFIYGCPKSKGKREVRNTISNLRNGDEEPWCLMGDSNVIISKDEKIGGNPFVARYDDPFQTLMDDHGLLEMPLKGGPFTWSNKRSDEASILEKIDRTLFKIQWNSLFSKAIGLIKPAMGSDHSPLILLLKGKESGLSLQQDQEE</sequence>
<proteinExistence type="predicted"/>
<dbReference type="InterPro" id="IPR036691">
    <property type="entry name" value="Endo/exonu/phosph_ase_sf"/>
</dbReference>
<comment type="caution">
    <text evidence="1">The sequence shown here is derived from an EMBL/GenBank/DDBJ whole genome shotgun (WGS) entry which is preliminary data.</text>
</comment>
<accession>A0ABR2S457</accession>
<dbReference type="PANTHER" id="PTHR33710">
    <property type="entry name" value="BNAC02G09200D PROTEIN"/>
    <property type="match status" value="1"/>
</dbReference>
<dbReference type="SUPFAM" id="SSF56219">
    <property type="entry name" value="DNase I-like"/>
    <property type="match status" value="1"/>
</dbReference>
<dbReference type="EMBL" id="JBBPBN010000017">
    <property type="protein sequence ID" value="KAK9020021.1"/>
    <property type="molecule type" value="Genomic_DNA"/>
</dbReference>
<dbReference type="Proteomes" id="UP001396334">
    <property type="component" value="Unassembled WGS sequence"/>
</dbReference>
<evidence type="ECO:0008006" key="3">
    <source>
        <dbReference type="Google" id="ProtNLM"/>
    </source>
</evidence>
<name>A0ABR2S457_9ROSI</name>
<evidence type="ECO:0000313" key="2">
    <source>
        <dbReference type="Proteomes" id="UP001396334"/>
    </source>
</evidence>
<dbReference type="PANTHER" id="PTHR33710:SF79">
    <property type="entry name" value="OS06G0205337 PROTEIN"/>
    <property type="match status" value="1"/>
</dbReference>
<dbReference type="Gene3D" id="3.60.10.10">
    <property type="entry name" value="Endonuclease/exonuclease/phosphatase"/>
    <property type="match status" value="1"/>
</dbReference>
<gene>
    <name evidence="1" type="ORF">V6N11_054519</name>
</gene>
<reference evidence="1 2" key="1">
    <citation type="journal article" date="2024" name="G3 (Bethesda)">
        <title>Genome assembly of Hibiscus sabdariffa L. provides insights into metabolisms of medicinal natural products.</title>
        <authorList>
            <person name="Kim T."/>
        </authorList>
    </citation>
    <scope>NUCLEOTIDE SEQUENCE [LARGE SCALE GENOMIC DNA]</scope>
    <source>
        <strain evidence="1">TK-2024</strain>
        <tissue evidence="1">Old leaves</tissue>
    </source>
</reference>
<keyword evidence="2" id="KW-1185">Reference proteome</keyword>
<organism evidence="1 2">
    <name type="scientific">Hibiscus sabdariffa</name>
    <name type="common">roselle</name>
    <dbReference type="NCBI Taxonomy" id="183260"/>
    <lineage>
        <taxon>Eukaryota</taxon>
        <taxon>Viridiplantae</taxon>
        <taxon>Streptophyta</taxon>
        <taxon>Embryophyta</taxon>
        <taxon>Tracheophyta</taxon>
        <taxon>Spermatophyta</taxon>
        <taxon>Magnoliopsida</taxon>
        <taxon>eudicotyledons</taxon>
        <taxon>Gunneridae</taxon>
        <taxon>Pentapetalae</taxon>
        <taxon>rosids</taxon>
        <taxon>malvids</taxon>
        <taxon>Malvales</taxon>
        <taxon>Malvaceae</taxon>
        <taxon>Malvoideae</taxon>
        <taxon>Hibiscus</taxon>
    </lineage>
</organism>
<protein>
    <recommendedName>
        <fullName evidence="3">Endonuclease/exonuclease/phosphatase domain-containing protein</fullName>
    </recommendedName>
</protein>
<evidence type="ECO:0000313" key="1">
    <source>
        <dbReference type="EMBL" id="KAK9020021.1"/>
    </source>
</evidence>